<dbReference type="PANTHER" id="PTHR23108:SF0">
    <property type="entry name" value="METHYLTRANSFERASE-LIKE PROTEIN 22"/>
    <property type="match status" value="1"/>
</dbReference>
<dbReference type="InterPro" id="IPR019410">
    <property type="entry name" value="Methyltransf_16"/>
</dbReference>
<dbReference type="AlphaFoldDB" id="A0A814QBD7"/>
<gene>
    <name evidence="1" type="ORF">JYZ213_LOCUS22291</name>
    <name evidence="2" type="ORF">OXD698_LOCUS17531</name>
</gene>
<dbReference type="InterPro" id="IPR029063">
    <property type="entry name" value="SAM-dependent_MTases_sf"/>
</dbReference>
<evidence type="ECO:0000313" key="1">
    <source>
        <dbReference type="EMBL" id="CAF1117564.1"/>
    </source>
</evidence>
<dbReference type="PANTHER" id="PTHR23108">
    <property type="entry name" value="METHYLTRANSFERASE-RELATED"/>
    <property type="match status" value="1"/>
</dbReference>
<dbReference type="GO" id="GO:0005634">
    <property type="term" value="C:nucleus"/>
    <property type="evidence" value="ECO:0007669"/>
    <property type="project" value="TreeGrafter"/>
</dbReference>
<dbReference type="Pfam" id="PF10294">
    <property type="entry name" value="Methyltransf_16"/>
    <property type="match status" value="1"/>
</dbReference>
<organism evidence="1 3">
    <name type="scientific">Adineta steineri</name>
    <dbReference type="NCBI Taxonomy" id="433720"/>
    <lineage>
        <taxon>Eukaryota</taxon>
        <taxon>Metazoa</taxon>
        <taxon>Spiralia</taxon>
        <taxon>Gnathifera</taxon>
        <taxon>Rotifera</taxon>
        <taxon>Eurotatoria</taxon>
        <taxon>Bdelloidea</taxon>
        <taxon>Adinetida</taxon>
        <taxon>Adinetidae</taxon>
        <taxon>Adineta</taxon>
    </lineage>
</organism>
<evidence type="ECO:0000313" key="3">
    <source>
        <dbReference type="Proteomes" id="UP000663845"/>
    </source>
</evidence>
<sequence>MFEEQNDQYFIHSDVFSSTNDEEFSRDSIQFFILLTKNNEDIQVDDDGDLDLIRPERIDVTLVHRNETNVSQCGYQLWIGSLLLCDFILTNQDRFLNRTILELGAGIGLCTLIASRFASTIISTDHDNNLLEVIKENININDSICRKECIQIQKIDWKQFNCNEIDNQIEIIFAADVIYDDDLTDALFDVFTKLYQTKSKLHSIYITIEKRINFYVETLSIQCPAYEYFLEKLTQLKIDHPLLTMKEINTDRESIKQCTSMYNRTNELILWHIYHSERF</sequence>
<dbReference type="Proteomes" id="UP000663845">
    <property type="component" value="Unassembled WGS sequence"/>
</dbReference>
<protein>
    <recommendedName>
        <fullName evidence="4">Methyltransferase-like protein 22</fullName>
    </recommendedName>
</protein>
<evidence type="ECO:0000313" key="2">
    <source>
        <dbReference type="EMBL" id="CAF3788447.1"/>
    </source>
</evidence>
<name>A0A814QBD7_9BILA</name>
<accession>A0A814QBD7</accession>
<dbReference type="EMBL" id="CAJOAZ010001248">
    <property type="protein sequence ID" value="CAF3788447.1"/>
    <property type="molecule type" value="Genomic_DNA"/>
</dbReference>
<dbReference type="InterPro" id="IPR038899">
    <property type="entry name" value="METTL22"/>
</dbReference>
<dbReference type="Gene3D" id="3.40.50.150">
    <property type="entry name" value="Vaccinia Virus protein VP39"/>
    <property type="match status" value="1"/>
</dbReference>
<dbReference type="GO" id="GO:0008276">
    <property type="term" value="F:protein methyltransferase activity"/>
    <property type="evidence" value="ECO:0007669"/>
    <property type="project" value="InterPro"/>
</dbReference>
<proteinExistence type="predicted"/>
<reference evidence="1" key="1">
    <citation type="submission" date="2021-02" db="EMBL/GenBank/DDBJ databases">
        <authorList>
            <person name="Nowell W R."/>
        </authorList>
    </citation>
    <scope>NUCLEOTIDE SEQUENCE</scope>
</reference>
<dbReference type="Proteomes" id="UP000663844">
    <property type="component" value="Unassembled WGS sequence"/>
</dbReference>
<evidence type="ECO:0008006" key="4">
    <source>
        <dbReference type="Google" id="ProtNLM"/>
    </source>
</evidence>
<dbReference type="SUPFAM" id="SSF53335">
    <property type="entry name" value="S-adenosyl-L-methionine-dependent methyltransferases"/>
    <property type="match status" value="1"/>
</dbReference>
<comment type="caution">
    <text evidence="1">The sequence shown here is derived from an EMBL/GenBank/DDBJ whole genome shotgun (WGS) entry which is preliminary data.</text>
</comment>
<dbReference type="EMBL" id="CAJNOG010000252">
    <property type="protein sequence ID" value="CAF1117564.1"/>
    <property type="molecule type" value="Genomic_DNA"/>
</dbReference>